<dbReference type="PANTHER" id="PTHR22946">
    <property type="entry name" value="DIENELACTONE HYDROLASE DOMAIN-CONTAINING PROTEIN-RELATED"/>
    <property type="match status" value="1"/>
</dbReference>
<evidence type="ECO:0000259" key="3">
    <source>
        <dbReference type="Pfam" id="PF00561"/>
    </source>
</evidence>
<dbReference type="OrthoDB" id="504769at2"/>
<dbReference type="InterPro" id="IPR029058">
    <property type="entry name" value="AB_hydrolase_fold"/>
</dbReference>
<dbReference type="GO" id="GO:0016787">
    <property type="term" value="F:hydrolase activity"/>
    <property type="evidence" value="ECO:0007669"/>
    <property type="project" value="UniProtKB-KW"/>
</dbReference>
<dbReference type="AlphaFoldDB" id="A0A3L9Y269"/>
<feature type="transmembrane region" description="Helical" evidence="2">
    <location>
        <begin position="255"/>
        <end position="275"/>
    </location>
</feature>
<proteinExistence type="inferred from homology"/>
<evidence type="ECO:0000313" key="5">
    <source>
        <dbReference type="Proteomes" id="UP000281343"/>
    </source>
</evidence>
<dbReference type="SUPFAM" id="SSF53474">
    <property type="entry name" value="alpha/beta-Hydrolases"/>
    <property type="match status" value="1"/>
</dbReference>
<keyword evidence="4" id="KW-0378">Hydrolase</keyword>
<feature type="transmembrane region" description="Helical" evidence="2">
    <location>
        <begin position="221"/>
        <end position="243"/>
    </location>
</feature>
<keyword evidence="2" id="KW-1133">Transmembrane helix</keyword>
<keyword evidence="5" id="KW-1185">Reference proteome</keyword>
<gene>
    <name evidence="4" type="ORF">D9R08_08740</name>
</gene>
<keyword evidence="2" id="KW-0472">Membrane</keyword>
<accession>A0A3L9Y269</accession>
<organism evidence="4 5">
    <name type="scientific">Rhodophyticola porphyridii</name>
    <dbReference type="NCBI Taxonomy" id="1852017"/>
    <lineage>
        <taxon>Bacteria</taxon>
        <taxon>Pseudomonadati</taxon>
        <taxon>Pseudomonadota</taxon>
        <taxon>Alphaproteobacteria</taxon>
        <taxon>Rhodobacterales</taxon>
        <taxon>Roseobacteraceae</taxon>
        <taxon>Rhodophyticola</taxon>
    </lineage>
</organism>
<feature type="transmembrane region" description="Helical" evidence="2">
    <location>
        <begin position="431"/>
        <end position="453"/>
    </location>
</feature>
<evidence type="ECO:0000256" key="2">
    <source>
        <dbReference type="SAM" id="Phobius"/>
    </source>
</evidence>
<sequence length="457" mass="47878">MVGETPATVMQVPETTAPVVVIAHGFAGSRQLMHPYQLTLARAGYITVSYDLQGHGRNPVPMSGDVNSIDGTTRLLMEEIGRVTDAALALPGADGRVALLGHSMASDIIVRQALADDRVAAVVAISLFSEAVTAAEPENMLVINGAWEGALRAEAQRIMAEVGAAEGDTAGTPGEGFARRAVAAPMVEHVGVLYSATGMRESREWLNATFGRDYRSGIANIGGPILLTLLGVVLLGLPLANMLPEGPRLPEVPKGAFLALALAPAVLTPLILSLVETRFLPVLVADYLALHLAVYGSLVLAGLAVEGDLPKLRGWPAGILLAGFALIAFGGVLDRYVASFFPHAGRLPILAAILPGAVLAMVADAALLQAGHARIWRRWVARLAFLTSLGIAVALDFERLFFLIIILPVIGLFYLSFGVIGGWVGRRTGSALAMGLGLGIVLAWALAVTFPLFTGTT</sequence>
<feature type="transmembrane region" description="Helical" evidence="2">
    <location>
        <begin position="349"/>
        <end position="367"/>
    </location>
</feature>
<feature type="transmembrane region" description="Helical" evidence="2">
    <location>
        <begin position="287"/>
        <end position="305"/>
    </location>
</feature>
<dbReference type="InterPro" id="IPR000073">
    <property type="entry name" value="AB_hydrolase_1"/>
</dbReference>
<dbReference type="InterPro" id="IPR050261">
    <property type="entry name" value="FrsA_esterase"/>
</dbReference>
<feature type="transmembrane region" description="Helical" evidence="2">
    <location>
        <begin position="379"/>
        <end position="395"/>
    </location>
</feature>
<feature type="domain" description="AB hydrolase-1" evidence="3">
    <location>
        <begin position="18"/>
        <end position="127"/>
    </location>
</feature>
<reference evidence="4 5" key="1">
    <citation type="submission" date="2018-10" db="EMBL/GenBank/DDBJ databases">
        <authorList>
            <person name="Jung H.S."/>
            <person name="Jeon C.O."/>
        </authorList>
    </citation>
    <scope>NUCLEOTIDE SEQUENCE [LARGE SCALE GENOMIC DNA]</scope>
    <source>
        <strain evidence="4 5">MA-7-27</strain>
    </source>
</reference>
<dbReference type="Gene3D" id="3.40.50.1820">
    <property type="entry name" value="alpha/beta hydrolase"/>
    <property type="match status" value="1"/>
</dbReference>
<feature type="transmembrane region" description="Helical" evidence="2">
    <location>
        <begin position="317"/>
        <end position="337"/>
    </location>
</feature>
<dbReference type="Proteomes" id="UP000281343">
    <property type="component" value="Unassembled WGS sequence"/>
</dbReference>
<evidence type="ECO:0000256" key="1">
    <source>
        <dbReference type="ARBA" id="ARBA00038115"/>
    </source>
</evidence>
<evidence type="ECO:0000313" key="4">
    <source>
        <dbReference type="EMBL" id="RMA42919.1"/>
    </source>
</evidence>
<dbReference type="EMBL" id="RCNT01000003">
    <property type="protein sequence ID" value="RMA42919.1"/>
    <property type="molecule type" value="Genomic_DNA"/>
</dbReference>
<protein>
    <submittedName>
        <fullName evidence="4">Alpha/beta fold hydrolase</fullName>
    </submittedName>
</protein>
<comment type="caution">
    <text evidence="4">The sequence shown here is derived from an EMBL/GenBank/DDBJ whole genome shotgun (WGS) entry which is preliminary data.</text>
</comment>
<comment type="similarity">
    <text evidence="1">Belongs to the AB hydrolase superfamily. FUS2 hydrolase family.</text>
</comment>
<name>A0A3L9Y269_9RHOB</name>
<keyword evidence="2" id="KW-0812">Transmembrane</keyword>
<dbReference type="Pfam" id="PF00561">
    <property type="entry name" value="Abhydrolase_1"/>
    <property type="match status" value="1"/>
</dbReference>
<feature type="transmembrane region" description="Helical" evidence="2">
    <location>
        <begin position="401"/>
        <end position="424"/>
    </location>
</feature>